<evidence type="ECO:0000313" key="2">
    <source>
        <dbReference type="EMBL" id="GIY66492.1"/>
    </source>
</evidence>
<sequence length="298" mass="34391">MLVVLKCFPSSVLCVSLRRICDCFYSVFIDLMEIKYARQQTAVSASQPTIPGCVLRYHFTHTKRPDVSSPFEPRLLFPIPLFPNKAEANRSMKKPPNLSWSNMSGPIQHGPADRSWSKMDCSARRNPHYPGILNFHQVDEKRIKTIRRGKHLKTSQHLRRKSFFLTAVKQTAVSASQPTTPGCITLPFHAHKDPLPLITPDSYFPAPFLNKAEANRSMEKKKPQKKEKRETVREEKDKKEVNKETWMRIISFDWNCLPRFFCCVILFIYKNCSSSSMENKSGDMHCLSFSLEKGIFVF</sequence>
<name>A0AAV4V8N6_CAEEX</name>
<evidence type="ECO:0000313" key="3">
    <source>
        <dbReference type="Proteomes" id="UP001054945"/>
    </source>
</evidence>
<accession>A0AAV4V8N6</accession>
<protein>
    <submittedName>
        <fullName evidence="2">Uncharacterized protein</fullName>
    </submittedName>
</protein>
<keyword evidence="3" id="KW-1185">Reference proteome</keyword>
<dbReference type="Proteomes" id="UP001054945">
    <property type="component" value="Unassembled WGS sequence"/>
</dbReference>
<evidence type="ECO:0000256" key="1">
    <source>
        <dbReference type="SAM" id="MobiDB-lite"/>
    </source>
</evidence>
<comment type="caution">
    <text evidence="2">The sequence shown here is derived from an EMBL/GenBank/DDBJ whole genome shotgun (WGS) entry which is preliminary data.</text>
</comment>
<gene>
    <name evidence="2" type="ORF">CEXT_351721</name>
</gene>
<reference evidence="2 3" key="1">
    <citation type="submission" date="2021-06" db="EMBL/GenBank/DDBJ databases">
        <title>Caerostris extrusa draft genome.</title>
        <authorList>
            <person name="Kono N."/>
            <person name="Arakawa K."/>
        </authorList>
    </citation>
    <scope>NUCLEOTIDE SEQUENCE [LARGE SCALE GENOMIC DNA]</scope>
</reference>
<dbReference type="EMBL" id="BPLR01014122">
    <property type="protein sequence ID" value="GIY66492.1"/>
    <property type="molecule type" value="Genomic_DNA"/>
</dbReference>
<dbReference type="AlphaFoldDB" id="A0AAV4V8N6"/>
<organism evidence="2 3">
    <name type="scientific">Caerostris extrusa</name>
    <name type="common">Bark spider</name>
    <name type="synonym">Caerostris bankana</name>
    <dbReference type="NCBI Taxonomy" id="172846"/>
    <lineage>
        <taxon>Eukaryota</taxon>
        <taxon>Metazoa</taxon>
        <taxon>Ecdysozoa</taxon>
        <taxon>Arthropoda</taxon>
        <taxon>Chelicerata</taxon>
        <taxon>Arachnida</taxon>
        <taxon>Araneae</taxon>
        <taxon>Araneomorphae</taxon>
        <taxon>Entelegynae</taxon>
        <taxon>Araneoidea</taxon>
        <taxon>Araneidae</taxon>
        <taxon>Caerostris</taxon>
    </lineage>
</organism>
<proteinExistence type="predicted"/>
<feature type="region of interest" description="Disordered" evidence="1">
    <location>
        <begin position="214"/>
        <end position="238"/>
    </location>
</feature>